<reference evidence="1" key="1">
    <citation type="journal article" date="2014" name="Front. Microbiol.">
        <title>High frequency of phylogenetically diverse reductive dehalogenase-homologous genes in deep subseafloor sedimentary metagenomes.</title>
        <authorList>
            <person name="Kawai M."/>
            <person name="Futagami T."/>
            <person name="Toyoda A."/>
            <person name="Takaki Y."/>
            <person name="Nishi S."/>
            <person name="Hori S."/>
            <person name="Arai W."/>
            <person name="Tsubouchi T."/>
            <person name="Morono Y."/>
            <person name="Uchiyama I."/>
            <person name="Ito T."/>
            <person name="Fujiyama A."/>
            <person name="Inagaki F."/>
            <person name="Takami H."/>
        </authorList>
    </citation>
    <scope>NUCLEOTIDE SEQUENCE</scope>
    <source>
        <strain evidence="1">Expedition CK06-06</strain>
    </source>
</reference>
<dbReference type="EMBL" id="BARS01041217">
    <property type="protein sequence ID" value="GAG41857.1"/>
    <property type="molecule type" value="Genomic_DNA"/>
</dbReference>
<gene>
    <name evidence="1" type="ORF">S01H1_62714</name>
</gene>
<proteinExistence type="predicted"/>
<sequence length="104" mass="11473">MAGHIRTKQFIPFIVLLGIWISGCTQKASLAGMPVLTPQQAQRDLKGVKPRGPVEESIIEVNTIAKKSRRNIANNGMQPDPEGSNYSADLYFQAMYQLARSCIP</sequence>
<evidence type="ECO:0000313" key="1">
    <source>
        <dbReference type="EMBL" id="GAG41857.1"/>
    </source>
</evidence>
<organism evidence="1">
    <name type="scientific">marine sediment metagenome</name>
    <dbReference type="NCBI Taxonomy" id="412755"/>
    <lineage>
        <taxon>unclassified sequences</taxon>
        <taxon>metagenomes</taxon>
        <taxon>ecological metagenomes</taxon>
    </lineage>
</organism>
<dbReference type="PROSITE" id="PS51257">
    <property type="entry name" value="PROKAR_LIPOPROTEIN"/>
    <property type="match status" value="1"/>
</dbReference>
<comment type="caution">
    <text evidence="1">The sequence shown here is derived from an EMBL/GenBank/DDBJ whole genome shotgun (WGS) entry which is preliminary data.</text>
</comment>
<accession>X0Y3C6</accession>
<protein>
    <submittedName>
        <fullName evidence="1">Uncharacterized protein</fullName>
    </submittedName>
</protein>
<dbReference type="AlphaFoldDB" id="X0Y3C6"/>
<name>X0Y3C6_9ZZZZ</name>